<sequence>MFFYVLLISTTNFLDSHLNYLNNQIYRSVYNFVGTEESIQQNTIFENLLCTDKTKKKNEVETECNQRISKFPLDSGCMYEQRDQHIYETGNFFTMPNKDNKELFQITNPAILFGQDYLTNSSANTIFKNKAKSNLQYCNDVLSATDFSDTKIFEKELSTINSDSFSTQAGSCFNINLHKQMENISAVQENKFLANQLKAGCIDNYIEPNNQKYEYMVFENELYKEIERYINLVDSDFIHCNIDKYADVYNKKYSEDSNSNVINFFNGSDLIINNKKEQEKGNADFAADHKPSKSLTSENSNIEISDILKKNKKELQALKDKFYLNIRKRSYRDHIDCHLNKNSKYCIIRRRIYTYCIWFKTFESEIVKIFMGNLNSYFSSANTKNLFFDSVELLREIAQFFIDIKDHFYLQQYNQCDIISNVTLAENIIKEMVLNFNYEKIDDFMKQTIKKIKKNSCSSSKKVTKEDYLHVLCNIERFKKKFKLYAVNITMLKEFFEVNFNK</sequence>
<dbReference type="Proteomes" id="UP000034350">
    <property type="component" value="Unassembled WGS sequence"/>
</dbReference>
<organism evidence="1 2">
    <name type="scientific">Vairimorpha ceranae</name>
    <dbReference type="NCBI Taxonomy" id="40302"/>
    <lineage>
        <taxon>Eukaryota</taxon>
        <taxon>Fungi</taxon>
        <taxon>Fungi incertae sedis</taxon>
        <taxon>Microsporidia</taxon>
        <taxon>Nosematidae</taxon>
        <taxon>Vairimorpha</taxon>
    </lineage>
</organism>
<dbReference type="GeneID" id="36318792"/>
<dbReference type="AlphaFoldDB" id="A0A0F9WLY7"/>
<dbReference type="RefSeq" id="XP_024329820.1">
    <property type="nucleotide sequence ID" value="XM_024473894.1"/>
</dbReference>
<name>A0A0F9WLY7_9MICR</name>
<comment type="caution">
    <text evidence="1">The sequence shown here is derived from an EMBL/GenBank/DDBJ whole genome shotgun (WGS) entry which is preliminary data.</text>
</comment>
<proteinExistence type="predicted"/>
<gene>
    <name evidence="1" type="ORF">AAJ76_1220003075</name>
</gene>
<protein>
    <submittedName>
        <fullName evidence="1">Uncharacterized protein</fullName>
    </submittedName>
</protein>
<keyword evidence="2" id="KW-1185">Reference proteome</keyword>
<evidence type="ECO:0000313" key="2">
    <source>
        <dbReference type="Proteomes" id="UP000034350"/>
    </source>
</evidence>
<reference evidence="1" key="2">
    <citation type="submission" date="2015-05" db="EMBL/GenBank/DDBJ databases">
        <authorList>
            <person name="Adrian P."/>
            <person name="Selman M."/>
            <person name="Aris-Brosou S."/>
            <person name="Farinelli L."/>
            <person name="Corradi N."/>
        </authorList>
    </citation>
    <scope>NUCLEOTIDE SEQUENCE</scope>
    <source>
        <strain evidence="1">PA08 1199</strain>
    </source>
</reference>
<reference evidence="1" key="1">
    <citation type="journal article" date="2015" name="Environ. Microbiol.">
        <title>Genome analyses suggest the presence of polyploidy and recent human-driven expansions in eight global populations of the honeybee pathogen Nosema ceranae.</title>
        <authorList>
            <person name="Pelin A."/>
            <person name="Selman M."/>
            <person name="Aris-Brosou S."/>
            <person name="Farinelli L."/>
            <person name="Corradi N."/>
        </authorList>
    </citation>
    <scope>NUCLEOTIDE SEQUENCE [LARGE SCALE GENOMIC DNA]</scope>
    <source>
        <strain evidence="1">PA08 1199</strain>
    </source>
</reference>
<dbReference type="VEuPathDB" id="MicrosporidiaDB:NCER_101726"/>
<dbReference type="EMBL" id="JPQZ01000122">
    <property type="protein sequence ID" value="KKO74078.1"/>
    <property type="molecule type" value="Genomic_DNA"/>
</dbReference>
<dbReference type="VEuPathDB" id="MicrosporidiaDB:AAJ76_1220003075"/>
<evidence type="ECO:0000313" key="1">
    <source>
        <dbReference type="EMBL" id="KKO74078.1"/>
    </source>
</evidence>
<accession>A0A0F9WLY7</accession>